<evidence type="ECO:0000259" key="4">
    <source>
        <dbReference type="SMART" id="SM00796"/>
    </source>
</evidence>
<dbReference type="Pfam" id="PF02682">
    <property type="entry name" value="CT_C_D"/>
    <property type="match status" value="1"/>
</dbReference>
<feature type="domain" description="Carboxyltransferase" evidence="4">
    <location>
        <begin position="2"/>
        <end position="194"/>
    </location>
</feature>
<keyword evidence="2 5" id="KW-0378">Hydrolase</keyword>
<dbReference type="eggNOG" id="COG2049">
    <property type="taxonomic scope" value="Bacteria"/>
</dbReference>
<dbReference type="GO" id="GO:0016787">
    <property type="term" value="F:hydrolase activity"/>
    <property type="evidence" value="ECO:0007669"/>
    <property type="project" value="UniProtKB-KW"/>
</dbReference>
<reference key="1">
    <citation type="submission" date="2010-11" db="EMBL/GenBank/DDBJ databases">
        <title>The complete sequence of chromosome of Isophaera pallida ATCC 43644.</title>
        <authorList>
            <consortium name="US DOE Joint Genome Institute (JGI-PGF)"/>
            <person name="Lucas S."/>
            <person name="Copeland A."/>
            <person name="Lapidus A."/>
            <person name="Bruce D."/>
            <person name="Goodwin L."/>
            <person name="Pitluck S."/>
            <person name="Kyrpides N."/>
            <person name="Mavromatis K."/>
            <person name="Pagani I."/>
            <person name="Ivanova N."/>
            <person name="Saunders E."/>
            <person name="Brettin T."/>
            <person name="Detter J.C."/>
            <person name="Han C."/>
            <person name="Tapia R."/>
            <person name="Land M."/>
            <person name="Hauser L."/>
            <person name="Markowitz V."/>
            <person name="Cheng J.-F."/>
            <person name="Hugenholtz P."/>
            <person name="Woyke T."/>
            <person name="Wu D."/>
            <person name="Eisen J.A."/>
        </authorList>
    </citation>
    <scope>NUCLEOTIDE SEQUENCE</scope>
    <source>
        <strain>ATCC 43644</strain>
    </source>
</reference>
<dbReference type="InterPro" id="IPR003833">
    <property type="entry name" value="CT_C_D"/>
</dbReference>
<dbReference type="InParanoid" id="E8QYT3"/>
<dbReference type="SMART" id="SM00796">
    <property type="entry name" value="AHS1"/>
    <property type="match status" value="1"/>
</dbReference>
<dbReference type="EMBL" id="CP002353">
    <property type="protein sequence ID" value="ADV61059.1"/>
    <property type="molecule type" value="Genomic_DNA"/>
</dbReference>
<accession>E8QYT3</accession>
<sequence length="226" mass="25292">MMEPLGERGWLMRFECVERASAFARWVERASWPGVLDVVAAFETVAVLVDPDRIDPAEELPCRLREGLRWIEEGKRVVSVVHHTIPVRYDGPDLEWVADRVGLSPEAVAAAHAAATYRVAAIGFLPGFPYLEPTTPSSPLRAIPRLARPRPRVEVGSVALAGDQTGIYPRVSPGGWRLIGRTPLILADLERDWFRFHVGDSVSFQPIDPDEFQRLRDHPPDPIPRP</sequence>
<name>E8QYT3_ISOPI</name>
<dbReference type="Gene3D" id="2.40.100.10">
    <property type="entry name" value="Cyclophilin-like"/>
    <property type="match status" value="1"/>
</dbReference>
<dbReference type="FunCoup" id="E8QYT3">
    <property type="interactions" value="41"/>
</dbReference>
<evidence type="ECO:0000313" key="5">
    <source>
        <dbReference type="EMBL" id="ADV61059.1"/>
    </source>
</evidence>
<dbReference type="RefSeq" id="WP_013563348.1">
    <property type="nucleotide sequence ID" value="NC_014962.1"/>
</dbReference>
<dbReference type="STRING" id="575540.Isop_0464"/>
<dbReference type="InterPro" id="IPR029000">
    <property type="entry name" value="Cyclophilin-like_dom_sf"/>
</dbReference>
<dbReference type="OrthoDB" id="9778567at2"/>
<evidence type="ECO:0000313" key="6">
    <source>
        <dbReference type="Proteomes" id="UP000008631"/>
    </source>
</evidence>
<evidence type="ECO:0000256" key="3">
    <source>
        <dbReference type="ARBA" id="ARBA00022840"/>
    </source>
</evidence>
<dbReference type="KEGG" id="ipa:Isop_0464"/>
<proteinExistence type="predicted"/>
<dbReference type="PANTHER" id="PTHR34698">
    <property type="entry name" value="5-OXOPROLINASE SUBUNIT B"/>
    <property type="match status" value="1"/>
</dbReference>
<keyword evidence="1" id="KW-0547">Nucleotide-binding</keyword>
<dbReference type="PANTHER" id="PTHR34698:SF2">
    <property type="entry name" value="5-OXOPROLINASE SUBUNIT B"/>
    <property type="match status" value="1"/>
</dbReference>
<dbReference type="Gene3D" id="3.30.1360.40">
    <property type="match status" value="1"/>
</dbReference>
<dbReference type="SUPFAM" id="SSF160467">
    <property type="entry name" value="PH0987 N-terminal domain-like"/>
    <property type="match status" value="1"/>
</dbReference>
<dbReference type="HOGENOM" id="CLU_020207_1_0_0"/>
<dbReference type="SUPFAM" id="SSF50891">
    <property type="entry name" value="Cyclophilin-like"/>
    <property type="match status" value="1"/>
</dbReference>
<evidence type="ECO:0000256" key="1">
    <source>
        <dbReference type="ARBA" id="ARBA00022741"/>
    </source>
</evidence>
<dbReference type="InterPro" id="IPR010016">
    <property type="entry name" value="PxpB"/>
</dbReference>
<reference evidence="5 6" key="2">
    <citation type="journal article" date="2011" name="Stand. Genomic Sci.">
        <title>Complete genome sequence of Isosphaera pallida type strain (IS1B).</title>
        <authorList>
            <consortium name="US DOE Joint Genome Institute (JGI-PGF)"/>
            <person name="Goker M."/>
            <person name="Cleland D."/>
            <person name="Saunders E."/>
            <person name="Lapidus A."/>
            <person name="Nolan M."/>
            <person name="Lucas S."/>
            <person name="Hammon N."/>
            <person name="Deshpande S."/>
            <person name="Cheng J.F."/>
            <person name="Tapia R."/>
            <person name="Han C."/>
            <person name="Goodwin L."/>
            <person name="Pitluck S."/>
            <person name="Liolios K."/>
            <person name="Pagani I."/>
            <person name="Ivanova N."/>
            <person name="Mavromatis K."/>
            <person name="Pati A."/>
            <person name="Chen A."/>
            <person name="Palaniappan K."/>
            <person name="Land M."/>
            <person name="Hauser L."/>
            <person name="Chang Y.J."/>
            <person name="Jeffries C.D."/>
            <person name="Detter J.C."/>
            <person name="Beck B."/>
            <person name="Woyke T."/>
            <person name="Bristow J."/>
            <person name="Eisen J.A."/>
            <person name="Markowitz V."/>
            <person name="Hugenholtz P."/>
            <person name="Kyrpides N.C."/>
            <person name="Klenk H.P."/>
        </authorList>
    </citation>
    <scope>NUCLEOTIDE SEQUENCE [LARGE SCALE GENOMIC DNA]</scope>
    <source>
        <strain evidence="6">ATCC 43644 / DSM 9630 / IS1B</strain>
    </source>
</reference>
<protein>
    <submittedName>
        <fullName evidence="5">Allophanate hydrolase subunit 1</fullName>
    </submittedName>
</protein>
<organism evidence="5 6">
    <name type="scientific">Isosphaera pallida (strain ATCC 43644 / DSM 9630 / IS1B)</name>
    <dbReference type="NCBI Taxonomy" id="575540"/>
    <lineage>
        <taxon>Bacteria</taxon>
        <taxon>Pseudomonadati</taxon>
        <taxon>Planctomycetota</taxon>
        <taxon>Planctomycetia</taxon>
        <taxon>Isosphaerales</taxon>
        <taxon>Isosphaeraceae</taxon>
        <taxon>Isosphaera</taxon>
    </lineage>
</organism>
<dbReference type="Proteomes" id="UP000008631">
    <property type="component" value="Chromosome"/>
</dbReference>
<keyword evidence="6" id="KW-1185">Reference proteome</keyword>
<evidence type="ECO:0000256" key="2">
    <source>
        <dbReference type="ARBA" id="ARBA00022801"/>
    </source>
</evidence>
<keyword evidence="3" id="KW-0067">ATP-binding</keyword>
<dbReference type="AlphaFoldDB" id="E8QYT3"/>
<gene>
    <name evidence="5" type="ordered locus">Isop_0464</name>
</gene>
<dbReference type="GO" id="GO:0005524">
    <property type="term" value="F:ATP binding"/>
    <property type="evidence" value="ECO:0007669"/>
    <property type="project" value="UniProtKB-KW"/>
</dbReference>